<dbReference type="SUPFAM" id="SSF54593">
    <property type="entry name" value="Glyoxalase/Bleomycin resistance protein/Dihydroxybiphenyl dioxygenase"/>
    <property type="match status" value="1"/>
</dbReference>
<protein>
    <submittedName>
        <fullName evidence="2">VOC family protein</fullName>
    </submittedName>
</protein>
<sequence>MRLTAITLDCPDPVRLAEFHRRATGWAPHPASGSAFAALGGEDGPVLGFQRVEDHRAPHWPGQGVPQQMHLDFAVPDLDEVEERLLALGAARPEPQPDAARFRVLLDPAGHPLCLTRR</sequence>
<name>A0ABV5V8P9_9ACTN</name>
<dbReference type="RefSeq" id="WP_385858009.1">
    <property type="nucleotide sequence ID" value="NZ_JBHMAR010000002.1"/>
</dbReference>
<dbReference type="Pfam" id="PF18029">
    <property type="entry name" value="Glyoxalase_6"/>
    <property type="match status" value="1"/>
</dbReference>
<dbReference type="EMBL" id="JBHMAR010000002">
    <property type="protein sequence ID" value="MFB9734206.1"/>
    <property type="molecule type" value="Genomic_DNA"/>
</dbReference>
<keyword evidence="3" id="KW-1185">Reference proteome</keyword>
<dbReference type="CDD" id="cd06587">
    <property type="entry name" value="VOC"/>
    <property type="match status" value="1"/>
</dbReference>
<dbReference type="InterPro" id="IPR041581">
    <property type="entry name" value="Glyoxalase_6"/>
</dbReference>
<dbReference type="Gene3D" id="3.10.180.10">
    <property type="entry name" value="2,3-Dihydroxybiphenyl 1,2-Dioxygenase, domain 1"/>
    <property type="match status" value="1"/>
</dbReference>
<reference evidence="2 3" key="1">
    <citation type="submission" date="2024-09" db="EMBL/GenBank/DDBJ databases">
        <authorList>
            <person name="Sun Q."/>
            <person name="Mori K."/>
        </authorList>
    </citation>
    <scope>NUCLEOTIDE SEQUENCE [LARGE SCALE GENOMIC DNA]</scope>
    <source>
        <strain evidence="2 3">JCM 10918</strain>
    </source>
</reference>
<gene>
    <name evidence="2" type="ORF">ACFFRO_03465</name>
</gene>
<evidence type="ECO:0000313" key="3">
    <source>
        <dbReference type="Proteomes" id="UP001589703"/>
    </source>
</evidence>
<evidence type="ECO:0000313" key="2">
    <source>
        <dbReference type="EMBL" id="MFB9734206.1"/>
    </source>
</evidence>
<dbReference type="PANTHER" id="PTHR35908">
    <property type="entry name" value="HYPOTHETICAL FUSION PROTEIN"/>
    <property type="match status" value="1"/>
</dbReference>
<dbReference type="Proteomes" id="UP001589703">
    <property type="component" value="Unassembled WGS sequence"/>
</dbReference>
<accession>A0ABV5V8P9</accession>
<dbReference type="InterPro" id="IPR029068">
    <property type="entry name" value="Glyas_Bleomycin-R_OHBP_Dase"/>
</dbReference>
<comment type="caution">
    <text evidence="2">The sequence shown here is derived from an EMBL/GenBank/DDBJ whole genome shotgun (WGS) entry which is preliminary data.</text>
</comment>
<dbReference type="PANTHER" id="PTHR35908:SF1">
    <property type="entry name" value="CONSERVED PROTEIN"/>
    <property type="match status" value="1"/>
</dbReference>
<dbReference type="InterPro" id="IPR037523">
    <property type="entry name" value="VOC_core"/>
</dbReference>
<evidence type="ECO:0000259" key="1">
    <source>
        <dbReference type="PROSITE" id="PS51819"/>
    </source>
</evidence>
<dbReference type="PROSITE" id="PS51819">
    <property type="entry name" value="VOC"/>
    <property type="match status" value="1"/>
</dbReference>
<proteinExistence type="predicted"/>
<organism evidence="2 3">
    <name type="scientific">Streptomyces thermocoprophilus</name>
    <dbReference type="NCBI Taxonomy" id="78356"/>
    <lineage>
        <taxon>Bacteria</taxon>
        <taxon>Bacillati</taxon>
        <taxon>Actinomycetota</taxon>
        <taxon>Actinomycetes</taxon>
        <taxon>Kitasatosporales</taxon>
        <taxon>Streptomycetaceae</taxon>
        <taxon>Streptomyces</taxon>
    </lineage>
</organism>
<feature type="domain" description="VOC" evidence="1">
    <location>
        <begin position="2"/>
        <end position="118"/>
    </location>
</feature>